<dbReference type="SUPFAM" id="SSF52540">
    <property type="entry name" value="P-loop containing nucleoside triphosphate hydrolases"/>
    <property type="match status" value="1"/>
</dbReference>
<organism evidence="7 8">
    <name type="scientific">Saprospira grandis (strain Lewin)</name>
    <dbReference type="NCBI Taxonomy" id="984262"/>
    <lineage>
        <taxon>Bacteria</taxon>
        <taxon>Pseudomonadati</taxon>
        <taxon>Bacteroidota</taxon>
        <taxon>Saprospiria</taxon>
        <taxon>Saprospirales</taxon>
        <taxon>Saprospiraceae</taxon>
        <taxon>Saprospira</taxon>
    </lineage>
</organism>
<comment type="similarity">
    <text evidence="1">Belongs to the ABC transporter superfamily.</text>
</comment>
<evidence type="ECO:0000256" key="1">
    <source>
        <dbReference type="ARBA" id="ARBA00005417"/>
    </source>
</evidence>
<dbReference type="STRING" id="984262.SGRA_0036"/>
<dbReference type="InterPro" id="IPR003593">
    <property type="entry name" value="AAA+_ATPase"/>
</dbReference>
<sequence length="299" mass="34355">MDSSLLKLEGVYKQYAGHTAVNDLSFELSRGQIFGLLGPNGAGKSSLIRMICAITKADKGQIFFDGELVGPKTQRKIGYMPEERGLYKKMRVSEQIMYLARLKGLSKKEAKKRMTAWLQRFDIEDWKKKRIEELSKGMQQKIQFIVTVIHEPELLILDEPFSGLDPLNSQIIREEIYRLKEEGSTILFSTHRMEQVEQICEQILLINKGEKLFLGKVAEVKERFKKNEFLIQTQGPAANDFAHAFELLDQGEDWLKIRLQEAQTSAELFAAVVDAGLPIRRFEEILPSLQEIFIEMVQE</sequence>
<dbReference type="PROSITE" id="PS50893">
    <property type="entry name" value="ABC_TRANSPORTER_2"/>
    <property type="match status" value="1"/>
</dbReference>
<accession>H6L4A2</accession>
<proteinExistence type="inferred from homology"/>
<dbReference type="eggNOG" id="COG4152">
    <property type="taxonomic scope" value="Bacteria"/>
</dbReference>
<evidence type="ECO:0000256" key="4">
    <source>
        <dbReference type="ARBA" id="ARBA00022741"/>
    </source>
</evidence>
<keyword evidence="8" id="KW-1185">Reference proteome</keyword>
<dbReference type="SMART" id="SM00382">
    <property type="entry name" value="AAA"/>
    <property type="match status" value="1"/>
</dbReference>
<dbReference type="GO" id="GO:0016887">
    <property type="term" value="F:ATP hydrolysis activity"/>
    <property type="evidence" value="ECO:0007669"/>
    <property type="project" value="InterPro"/>
</dbReference>
<evidence type="ECO:0000256" key="2">
    <source>
        <dbReference type="ARBA" id="ARBA00022448"/>
    </source>
</evidence>
<evidence type="ECO:0000256" key="5">
    <source>
        <dbReference type="ARBA" id="ARBA00022840"/>
    </source>
</evidence>
<dbReference type="InterPro" id="IPR003439">
    <property type="entry name" value="ABC_transporter-like_ATP-bd"/>
</dbReference>
<dbReference type="PANTHER" id="PTHR42711">
    <property type="entry name" value="ABC TRANSPORTER ATP-BINDING PROTEIN"/>
    <property type="match status" value="1"/>
</dbReference>
<dbReference type="EMBL" id="CP002831">
    <property type="protein sequence ID" value="AFC22781.1"/>
    <property type="molecule type" value="Genomic_DNA"/>
</dbReference>
<dbReference type="AlphaFoldDB" id="H6L4A2"/>
<feature type="domain" description="ABC transporter" evidence="6">
    <location>
        <begin position="6"/>
        <end position="233"/>
    </location>
</feature>
<dbReference type="PROSITE" id="PS00211">
    <property type="entry name" value="ABC_TRANSPORTER_1"/>
    <property type="match status" value="1"/>
</dbReference>
<evidence type="ECO:0000256" key="3">
    <source>
        <dbReference type="ARBA" id="ARBA00022458"/>
    </source>
</evidence>
<dbReference type="PANTHER" id="PTHR42711:SF5">
    <property type="entry name" value="ABC TRANSPORTER ATP-BINDING PROTEIN NATA"/>
    <property type="match status" value="1"/>
</dbReference>
<keyword evidence="3" id="KW-0536">Nodulation</keyword>
<reference evidence="7 8" key="1">
    <citation type="journal article" date="2012" name="Stand. Genomic Sci.">
        <title>Complete genome sequencing and analysis of Saprospira grandis str. Lewin, a predatory marine bacterium.</title>
        <authorList>
            <person name="Saw J.H."/>
            <person name="Yuryev A."/>
            <person name="Kanbe M."/>
            <person name="Hou S."/>
            <person name="Young A.G."/>
            <person name="Aizawa S."/>
            <person name="Alam M."/>
        </authorList>
    </citation>
    <scope>NUCLEOTIDE SEQUENCE [LARGE SCALE GENOMIC DNA]</scope>
    <source>
        <strain evidence="7 8">Lewin</strain>
    </source>
</reference>
<dbReference type="Pfam" id="PF13732">
    <property type="entry name" value="DrrA1-3_C"/>
    <property type="match status" value="1"/>
</dbReference>
<keyword evidence="5" id="KW-0067">ATP-binding</keyword>
<keyword evidence="4" id="KW-0547">Nucleotide-binding</keyword>
<dbReference type="Pfam" id="PF00005">
    <property type="entry name" value="ABC_tran"/>
    <property type="match status" value="1"/>
</dbReference>
<dbReference type="GO" id="GO:0005524">
    <property type="term" value="F:ATP binding"/>
    <property type="evidence" value="ECO:0007669"/>
    <property type="project" value="UniProtKB-KW"/>
</dbReference>
<keyword evidence="2" id="KW-0813">Transport</keyword>
<dbReference type="Proteomes" id="UP000007519">
    <property type="component" value="Chromosome"/>
</dbReference>
<evidence type="ECO:0000259" key="6">
    <source>
        <dbReference type="PROSITE" id="PS50893"/>
    </source>
</evidence>
<evidence type="ECO:0000313" key="7">
    <source>
        <dbReference type="EMBL" id="AFC22781.1"/>
    </source>
</evidence>
<dbReference type="InterPro" id="IPR050763">
    <property type="entry name" value="ABC_transporter_ATP-binding"/>
</dbReference>
<dbReference type="OrthoDB" id="9801987at2"/>
<dbReference type="KEGG" id="sgn:SGRA_0036"/>
<dbReference type="InterPro" id="IPR027417">
    <property type="entry name" value="P-loop_NTPase"/>
</dbReference>
<dbReference type="RefSeq" id="WP_014373033.1">
    <property type="nucleotide sequence ID" value="NC_016940.1"/>
</dbReference>
<name>H6L4A2_SAPGL</name>
<dbReference type="InterPro" id="IPR017871">
    <property type="entry name" value="ABC_transporter-like_CS"/>
</dbReference>
<protein>
    <submittedName>
        <fullName evidence="7">ABC transporter related protein</fullName>
    </submittedName>
</protein>
<evidence type="ECO:0000313" key="8">
    <source>
        <dbReference type="Proteomes" id="UP000007519"/>
    </source>
</evidence>
<dbReference type="HOGENOM" id="CLU_000604_1_2_10"/>
<dbReference type="InterPro" id="IPR025302">
    <property type="entry name" value="DrrA1/2-like_C"/>
</dbReference>
<dbReference type="Gene3D" id="3.40.50.300">
    <property type="entry name" value="P-loop containing nucleotide triphosphate hydrolases"/>
    <property type="match status" value="1"/>
</dbReference>
<gene>
    <name evidence="7" type="ordered locus">SGRA_0036</name>
</gene>